<gene>
    <name evidence="1" type="ORF">ANSO36C_14230</name>
</gene>
<proteinExistence type="predicted"/>
<dbReference type="EMBL" id="AP025732">
    <property type="protein sequence ID" value="BDI15621.1"/>
    <property type="molecule type" value="Genomic_DNA"/>
</dbReference>
<accession>A0ABM7YY54</accession>
<keyword evidence="2" id="KW-1185">Reference proteome</keyword>
<sequence length="69" mass="7106">MIINDLSLVETVLENETVLGGTVVAIAGAGANSRGRNFAGVFTDTFTSTFSGRFFKSASARSVSESGAD</sequence>
<organism evidence="1 2">
    <name type="scientific">Nostoc cf. commune SO-36</name>
    <dbReference type="NCBI Taxonomy" id="449208"/>
    <lineage>
        <taxon>Bacteria</taxon>
        <taxon>Bacillati</taxon>
        <taxon>Cyanobacteriota</taxon>
        <taxon>Cyanophyceae</taxon>
        <taxon>Nostocales</taxon>
        <taxon>Nostocaceae</taxon>
        <taxon>Nostoc</taxon>
    </lineage>
</organism>
<name>A0ABM7YY54_NOSCO</name>
<evidence type="ECO:0000313" key="2">
    <source>
        <dbReference type="Proteomes" id="UP001055453"/>
    </source>
</evidence>
<protein>
    <submittedName>
        <fullName evidence="1">Uncharacterized protein</fullName>
    </submittedName>
</protein>
<dbReference type="Proteomes" id="UP001055453">
    <property type="component" value="Chromosome"/>
</dbReference>
<dbReference type="RefSeq" id="WP_251958960.1">
    <property type="nucleotide sequence ID" value="NZ_AP025732.1"/>
</dbReference>
<reference evidence="1" key="1">
    <citation type="submission" date="2022-04" db="EMBL/GenBank/DDBJ databases">
        <title>Complete genome sequence of a cyanobacterium, Nostoc sp. SO-36, isolated in Antarctica.</title>
        <authorList>
            <person name="Kanesaki Y."/>
            <person name="Effendi D."/>
            <person name="Sakamoto T."/>
            <person name="Ohtani S."/>
            <person name="Awai K."/>
        </authorList>
    </citation>
    <scope>NUCLEOTIDE SEQUENCE</scope>
    <source>
        <strain evidence="1">SO-36</strain>
    </source>
</reference>
<evidence type="ECO:0000313" key="1">
    <source>
        <dbReference type="EMBL" id="BDI15621.1"/>
    </source>
</evidence>